<dbReference type="Gene3D" id="3.40.50.720">
    <property type="entry name" value="NAD(P)-binding Rossmann-like Domain"/>
    <property type="match status" value="1"/>
</dbReference>
<accession>A0A2A2GB09</accession>
<evidence type="ECO:0000313" key="4">
    <source>
        <dbReference type="Proteomes" id="UP000218831"/>
    </source>
</evidence>
<name>A0A2A2GB09_9BACT</name>
<dbReference type="CDD" id="cd05253">
    <property type="entry name" value="UDP_GE_SDE_e"/>
    <property type="match status" value="1"/>
</dbReference>
<dbReference type="Pfam" id="PF01370">
    <property type="entry name" value="Epimerase"/>
    <property type="match status" value="1"/>
</dbReference>
<comment type="caution">
    <text evidence="3">The sequence shown here is derived from an EMBL/GenBank/DDBJ whole genome shotgun (WGS) entry which is preliminary data.</text>
</comment>
<proteinExistence type="predicted"/>
<evidence type="ECO:0000313" key="3">
    <source>
        <dbReference type="EMBL" id="PAU94002.1"/>
    </source>
</evidence>
<gene>
    <name evidence="3" type="ORF">CK503_10080</name>
</gene>
<dbReference type="EMBL" id="NSKE01000006">
    <property type="protein sequence ID" value="PAU94002.1"/>
    <property type="molecule type" value="Genomic_DNA"/>
</dbReference>
<reference evidence="3 4" key="1">
    <citation type="submission" date="2017-08" db="EMBL/GenBank/DDBJ databases">
        <title>Aliifodinibius alkalisoli sp. nov., isolated from saline alkaline soil.</title>
        <authorList>
            <person name="Liu D."/>
            <person name="Zhang G."/>
        </authorList>
    </citation>
    <scope>NUCLEOTIDE SEQUENCE [LARGE SCALE GENOMIC DNA]</scope>
    <source>
        <strain evidence="3 4">WN023</strain>
    </source>
</reference>
<dbReference type="RefSeq" id="WP_095606678.1">
    <property type="nucleotide sequence ID" value="NZ_NSKE01000006.1"/>
</dbReference>
<protein>
    <recommendedName>
        <fullName evidence="2">NAD-dependent epimerase/dehydratase domain-containing protein</fullName>
    </recommendedName>
</protein>
<dbReference type="PANTHER" id="PTHR43574">
    <property type="entry name" value="EPIMERASE-RELATED"/>
    <property type="match status" value="1"/>
</dbReference>
<dbReference type="OrthoDB" id="596812at2"/>
<organism evidence="3 4">
    <name type="scientific">Fodinibius salipaludis</name>
    <dbReference type="NCBI Taxonomy" id="2032627"/>
    <lineage>
        <taxon>Bacteria</taxon>
        <taxon>Pseudomonadati</taxon>
        <taxon>Balneolota</taxon>
        <taxon>Balneolia</taxon>
        <taxon>Balneolales</taxon>
        <taxon>Balneolaceae</taxon>
        <taxon>Fodinibius</taxon>
    </lineage>
</organism>
<sequence>MKILVTGAAGFIGFHLSRRLISEGYDVVGLDNINDYYSTDLKFARLAQLGLIKESITDETVVESTTNQNFRFIKTDLENADAINELFAEEGFDVVVNLAAQAGVRHSLKNPHQYIDSNVTGFLNILEAARHSSLQHLIYASSSSVYGANTQMPFSTKHNIDHPMSLYAATKKSNELMAHTYSNLFDIPTTGLRFFTVYGPWGRPDMALFLFTEAIIKGEPIDIFNYGKMERDFTYIDDIVESIHRLIPEPPTPNEDWSGDNPDPSTSFAPYRIFNIGNSNPVKLMDFVDEIEQQLGFRAEKNLLPMQPGDVAKTWADVEDLFEYINFHPQIGYKKGIEKFINWYKDYYLIPQSKERASVDAVNTASING</sequence>
<dbReference type="InterPro" id="IPR001509">
    <property type="entry name" value="Epimerase_deHydtase"/>
</dbReference>
<keyword evidence="4" id="KW-1185">Reference proteome</keyword>
<evidence type="ECO:0000256" key="1">
    <source>
        <dbReference type="ARBA" id="ARBA00023027"/>
    </source>
</evidence>
<dbReference type="PRINTS" id="PR01713">
    <property type="entry name" value="NUCEPIMERASE"/>
</dbReference>
<feature type="domain" description="NAD-dependent epimerase/dehydratase" evidence="2">
    <location>
        <begin position="3"/>
        <end position="250"/>
    </location>
</feature>
<keyword evidence="1" id="KW-0520">NAD</keyword>
<dbReference type="InterPro" id="IPR036291">
    <property type="entry name" value="NAD(P)-bd_dom_sf"/>
</dbReference>
<evidence type="ECO:0000259" key="2">
    <source>
        <dbReference type="Pfam" id="PF01370"/>
    </source>
</evidence>
<dbReference type="AlphaFoldDB" id="A0A2A2GB09"/>
<dbReference type="Proteomes" id="UP000218831">
    <property type="component" value="Unassembled WGS sequence"/>
</dbReference>
<dbReference type="SUPFAM" id="SSF51735">
    <property type="entry name" value="NAD(P)-binding Rossmann-fold domains"/>
    <property type="match status" value="1"/>
</dbReference>